<feature type="non-terminal residue" evidence="1">
    <location>
        <position position="273"/>
    </location>
</feature>
<feature type="non-terminal residue" evidence="1">
    <location>
        <position position="1"/>
    </location>
</feature>
<dbReference type="AlphaFoldDB" id="X0V5I8"/>
<sequence>TGSLAVDFPQAILHVGGGTIQDWDAGLGPTIQISTENTIYGPDGQIGFVQNARFDDTDNRWEFVVNAGASSFYSSGGSHYFRVTAAGVADNPITWTTALTLATTGAATFSSTVVSGGFTVGTLTIADGSIDDTDGSIAFGATDFTGVGTIECGHIGIGVAPDANYVVDIYGDNAGDAIMRLKNDGNNHNRYGISMWTGADAWSADVYQMLFYDGNGTWKGGVQWVNGTTSFEFVETSDVKLKGPVCDTSMNGLDIIKGIRIRNYSRIATPEQE</sequence>
<name>X0V5I8_9ZZZZ</name>
<evidence type="ECO:0000313" key="1">
    <source>
        <dbReference type="EMBL" id="GAG07763.1"/>
    </source>
</evidence>
<protein>
    <submittedName>
        <fullName evidence="1">Uncharacterized protein</fullName>
    </submittedName>
</protein>
<comment type="caution">
    <text evidence="1">The sequence shown here is derived from an EMBL/GenBank/DDBJ whole genome shotgun (WGS) entry which is preliminary data.</text>
</comment>
<accession>X0V5I8</accession>
<gene>
    <name evidence="1" type="ORF">S01H1_33017</name>
</gene>
<organism evidence="1">
    <name type="scientific">marine sediment metagenome</name>
    <dbReference type="NCBI Taxonomy" id="412755"/>
    <lineage>
        <taxon>unclassified sequences</taxon>
        <taxon>metagenomes</taxon>
        <taxon>ecological metagenomes</taxon>
    </lineage>
</organism>
<dbReference type="EMBL" id="BARS01020478">
    <property type="protein sequence ID" value="GAG07763.1"/>
    <property type="molecule type" value="Genomic_DNA"/>
</dbReference>
<reference evidence="1" key="1">
    <citation type="journal article" date="2014" name="Front. Microbiol.">
        <title>High frequency of phylogenetically diverse reductive dehalogenase-homologous genes in deep subseafloor sedimentary metagenomes.</title>
        <authorList>
            <person name="Kawai M."/>
            <person name="Futagami T."/>
            <person name="Toyoda A."/>
            <person name="Takaki Y."/>
            <person name="Nishi S."/>
            <person name="Hori S."/>
            <person name="Arai W."/>
            <person name="Tsubouchi T."/>
            <person name="Morono Y."/>
            <person name="Uchiyama I."/>
            <person name="Ito T."/>
            <person name="Fujiyama A."/>
            <person name="Inagaki F."/>
            <person name="Takami H."/>
        </authorList>
    </citation>
    <scope>NUCLEOTIDE SEQUENCE</scope>
    <source>
        <strain evidence="1">Expedition CK06-06</strain>
    </source>
</reference>
<proteinExistence type="predicted"/>